<keyword evidence="2" id="KW-1185">Reference proteome</keyword>
<accession>A0ACD3B5I1</accession>
<gene>
    <name evidence="1" type="ORF">BDN72DRAFT_835396</name>
</gene>
<dbReference type="Proteomes" id="UP000308600">
    <property type="component" value="Unassembled WGS sequence"/>
</dbReference>
<organism evidence="1 2">
    <name type="scientific">Pluteus cervinus</name>
    <dbReference type="NCBI Taxonomy" id="181527"/>
    <lineage>
        <taxon>Eukaryota</taxon>
        <taxon>Fungi</taxon>
        <taxon>Dikarya</taxon>
        <taxon>Basidiomycota</taxon>
        <taxon>Agaricomycotina</taxon>
        <taxon>Agaricomycetes</taxon>
        <taxon>Agaricomycetidae</taxon>
        <taxon>Agaricales</taxon>
        <taxon>Pluteineae</taxon>
        <taxon>Pluteaceae</taxon>
        <taxon>Pluteus</taxon>
    </lineage>
</organism>
<sequence length="550" mass="63556">MERDVANILPTELWTVIFQMLSGNEIRAMRLVNKQFHHLTQPFFWKSLKLCSLNSGAEEKARTIIRNPHLGAYTRHLILQPSSWAHPVGPTTWVPTNLWVRNYSRRNILDRFRIDWVDWDHPTSSFQIFRRSRKSIQTAINAISLLPNLLKLTIFMDFFMEPRPNPEPYRKLWSGLKASQLRCLCLTFRSGSSVQVIADAIRSVTQAVGASSVRGKGSTSTTSRSSLVFQQLEMLDLNVSTAPNGYSVVDDFARDIQTIVDLGRSSIQSLRILYFATQFGDWAQPYLEAFFGGLGLFPRLQHIDYRTLGNYNYECFKRFLTRHSSTVVRLRLTGIQERLFSLATFKPKASWLNPEKDQISDTRPLFKFTHLALMVQKGYFLFPPLTLDLSRFADTLTTLVLSEIGWKYARGHGYTYQDIEFLIRSLERPLHSGVLLERFCLSIATLSPELFDLMAEYLVNLRDLELRYAVLVDHKDQGETKGSETLFLQRMEAREYPNWCLQSIQIYAFPQQKPVHNVQLMGLLAAKIPSIRKRGKIDWSDVCIRFDSYL</sequence>
<name>A0ACD3B5I1_9AGAR</name>
<protein>
    <submittedName>
        <fullName evidence="1">Uncharacterized protein</fullName>
    </submittedName>
</protein>
<proteinExistence type="predicted"/>
<evidence type="ECO:0000313" key="2">
    <source>
        <dbReference type="Proteomes" id="UP000308600"/>
    </source>
</evidence>
<reference evidence="1 2" key="1">
    <citation type="journal article" date="2019" name="Nat. Ecol. Evol.">
        <title>Megaphylogeny resolves global patterns of mushroom evolution.</title>
        <authorList>
            <person name="Varga T."/>
            <person name="Krizsan K."/>
            <person name="Foldi C."/>
            <person name="Dima B."/>
            <person name="Sanchez-Garcia M."/>
            <person name="Sanchez-Ramirez S."/>
            <person name="Szollosi G.J."/>
            <person name="Szarkandi J.G."/>
            <person name="Papp V."/>
            <person name="Albert L."/>
            <person name="Andreopoulos W."/>
            <person name="Angelini C."/>
            <person name="Antonin V."/>
            <person name="Barry K.W."/>
            <person name="Bougher N.L."/>
            <person name="Buchanan P."/>
            <person name="Buyck B."/>
            <person name="Bense V."/>
            <person name="Catcheside P."/>
            <person name="Chovatia M."/>
            <person name="Cooper J."/>
            <person name="Damon W."/>
            <person name="Desjardin D."/>
            <person name="Finy P."/>
            <person name="Geml J."/>
            <person name="Haridas S."/>
            <person name="Hughes K."/>
            <person name="Justo A."/>
            <person name="Karasinski D."/>
            <person name="Kautmanova I."/>
            <person name="Kiss B."/>
            <person name="Kocsube S."/>
            <person name="Kotiranta H."/>
            <person name="LaButti K.M."/>
            <person name="Lechner B.E."/>
            <person name="Liimatainen K."/>
            <person name="Lipzen A."/>
            <person name="Lukacs Z."/>
            <person name="Mihaltcheva S."/>
            <person name="Morgado L.N."/>
            <person name="Niskanen T."/>
            <person name="Noordeloos M.E."/>
            <person name="Ohm R.A."/>
            <person name="Ortiz-Santana B."/>
            <person name="Ovrebo C."/>
            <person name="Racz N."/>
            <person name="Riley R."/>
            <person name="Savchenko A."/>
            <person name="Shiryaev A."/>
            <person name="Soop K."/>
            <person name="Spirin V."/>
            <person name="Szebenyi C."/>
            <person name="Tomsovsky M."/>
            <person name="Tulloss R.E."/>
            <person name="Uehling J."/>
            <person name="Grigoriev I.V."/>
            <person name="Vagvolgyi C."/>
            <person name="Papp T."/>
            <person name="Martin F.M."/>
            <person name="Miettinen O."/>
            <person name="Hibbett D.S."/>
            <person name="Nagy L.G."/>
        </authorList>
    </citation>
    <scope>NUCLEOTIDE SEQUENCE [LARGE SCALE GENOMIC DNA]</scope>
    <source>
        <strain evidence="1 2">NL-1719</strain>
    </source>
</reference>
<evidence type="ECO:0000313" key="1">
    <source>
        <dbReference type="EMBL" id="TFK73065.1"/>
    </source>
</evidence>
<dbReference type="EMBL" id="ML208279">
    <property type="protein sequence ID" value="TFK73065.1"/>
    <property type="molecule type" value="Genomic_DNA"/>
</dbReference>